<protein>
    <submittedName>
        <fullName evidence="2">Xylose isomerase</fullName>
    </submittedName>
</protein>
<dbReference type="PANTHER" id="PTHR12110:SF53">
    <property type="entry name" value="BLR5974 PROTEIN"/>
    <property type="match status" value="1"/>
</dbReference>
<reference evidence="2 3" key="1">
    <citation type="journal article" date="2014" name="PLoS ONE">
        <title>The first complete genome sequence of the class fimbriimonadia in the phylum armatimonadetes.</title>
        <authorList>
            <person name="Hu Z.Y."/>
            <person name="Wang Y.Z."/>
            <person name="Im W.T."/>
            <person name="Wang S.Y."/>
            <person name="Zhao G.P."/>
            <person name="Zheng H.J."/>
            <person name="Quan Z.X."/>
        </authorList>
    </citation>
    <scope>NUCLEOTIDE SEQUENCE [LARGE SCALE GENOMIC DNA]</scope>
    <source>
        <strain evidence="2">Gsoil 348</strain>
    </source>
</reference>
<dbReference type="Proteomes" id="UP000027982">
    <property type="component" value="Chromosome"/>
</dbReference>
<dbReference type="HOGENOM" id="CLU_050006_2_2_0"/>
<dbReference type="Gene3D" id="3.20.20.150">
    <property type="entry name" value="Divalent-metal-dependent TIM barrel enzymes"/>
    <property type="match status" value="1"/>
</dbReference>
<dbReference type="OrthoDB" id="9815124at2"/>
<dbReference type="Pfam" id="PF01261">
    <property type="entry name" value="AP_endonuc_2"/>
    <property type="match status" value="1"/>
</dbReference>
<feature type="domain" description="Xylose isomerase-like TIM barrel" evidence="1">
    <location>
        <begin position="26"/>
        <end position="243"/>
    </location>
</feature>
<evidence type="ECO:0000313" key="3">
    <source>
        <dbReference type="Proteomes" id="UP000027982"/>
    </source>
</evidence>
<evidence type="ECO:0000313" key="2">
    <source>
        <dbReference type="EMBL" id="AIE87300.1"/>
    </source>
</evidence>
<dbReference type="InterPro" id="IPR050312">
    <property type="entry name" value="IolE/XylAMocC-like"/>
</dbReference>
<dbReference type="eggNOG" id="COG1082">
    <property type="taxonomic scope" value="Bacteria"/>
</dbReference>
<dbReference type="PANTHER" id="PTHR12110">
    <property type="entry name" value="HYDROXYPYRUVATE ISOMERASE"/>
    <property type="match status" value="1"/>
</dbReference>
<sequence length="277" mass="30922">MESPRFNLTGFADEISPSIDEQVETLSRLGLSGLDLRGVDGINVLDLTLDHLEKILDKVHDAGLKISCVGSPVNKVKYDVMAQAREFDRLKRACYVAQRVNTKRIRIFTPEVPEGSEDELAPKVIEWMKEQRQLAKDQEVVLIHENDARFWGAYPENAKRMYGELGDSHFKAVYDFANDVLLGYRPKDWFPWLLPHLDTLHIKDAKAAERAIVPAGEGDAEIEETLRYLIGEGWNGNLTLEPHLQAAGPMGGFSGAQLFETAVVALRNVLQRAGGVA</sequence>
<gene>
    <name evidence="2" type="ORF">OP10G_3932</name>
</gene>
<dbReference type="InterPro" id="IPR036237">
    <property type="entry name" value="Xyl_isomerase-like_sf"/>
</dbReference>
<dbReference type="InterPro" id="IPR013022">
    <property type="entry name" value="Xyl_isomerase-like_TIM-brl"/>
</dbReference>
<dbReference type="AlphaFoldDB" id="A0A068NWZ0"/>
<name>A0A068NWZ0_FIMGI</name>
<dbReference type="GO" id="GO:0016853">
    <property type="term" value="F:isomerase activity"/>
    <property type="evidence" value="ECO:0007669"/>
    <property type="project" value="UniProtKB-KW"/>
</dbReference>
<evidence type="ECO:0000259" key="1">
    <source>
        <dbReference type="Pfam" id="PF01261"/>
    </source>
</evidence>
<organism evidence="2 3">
    <name type="scientific">Fimbriimonas ginsengisoli Gsoil 348</name>
    <dbReference type="NCBI Taxonomy" id="661478"/>
    <lineage>
        <taxon>Bacteria</taxon>
        <taxon>Bacillati</taxon>
        <taxon>Armatimonadota</taxon>
        <taxon>Fimbriimonadia</taxon>
        <taxon>Fimbriimonadales</taxon>
        <taxon>Fimbriimonadaceae</taxon>
        <taxon>Fimbriimonas</taxon>
    </lineage>
</organism>
<dbReference type="EMBL" id="CP007139">
    <property type="protein sequence ID" value="AIE87300.1"/>
    <property type="molecule type" value="Genomic_DNA"/>
</dbReference>
<dbReference type="STRING" id="661478.OP10G_3932"/>
<proteinExistence type="predicted"/>
<accession>A0A068NWZ0</accession>
<keyword evidence="2" id="KW-0413">Isomerase</keyword>
<dbReference type="RefSeq" id="WP_025228791.1">
    <property type="nucleotide sequence ID" value="NZ_CP007139.1"/>
</dbReference>
<keyword evidence="3" id="KW-1185">Reference proteome</keyword>
<dbReference type="SUPFAM" id="SSF51658">
    <property type="entry name" value="Xylose isomerase-like"/>
    <property type="match status" value="1"/>
</dbReference>
<dbReference type="KEGG" id="fgi:OP10G_3932"/>